<accession>A0A2M9XBM3</accession>
<dbReference type="InterPro" id="IPR003782">
    <property type="entry name" value="SCO1/SenC"/>
</dbReference>
<gene>
    <name evidence="5" type="ORF">CH357_12130</name>
</gene>
<dbReference type="Proteomes" id="UP000232196">
    <property type="component" value="Unassembled WGS sequence"/>
</dbReference>
<protein>
    <submittedName>
        <fullName evidence="5">Photosynthetic protein synthase I</fullName>
    </submittedName>
</protein>
<dbReference type="OrthoDB" id="9811998at2"/>
<dbReference type="PANTHER" id="PTHR12151">
    <property type="entry name" value="ELECTRON TRANSPORT PROTIN SCO1/SENC FAMILY MEMBER"/>
    <property type="match status" value="1"/>
</dbReference>
<dbReference type="AlphaFoldDB" id="A0A2M9XBM3"/>
<evidence type="ECO:0000256" key="4">
    <source>
        <dbReference type="SAM" id="Phobius"/>
    </source>
</evidence>
<proteinExistence type="inferred from homology"/>
<dbReference type="GO" id="GO:0046872">
    <property type="term" value="F:metal ion binding"/>
    <property type="evidence" value="ECO:0007669"/>
    <property type="project" value="UniProtKB-KW"/>
</dbReference>
<evidence type="ECO:0000256" key="3">
    <source>
        <dbReference type="PIRSR" id="PIRSR603782-2"/>
    </source>
</evidence>
<evidence type="ECO:0000256" key="1">
    <source>
        <dbReference type="ARBA" id="ARBA00010996"/>
    </source>
</evidence>
<comment type="similarity">
    <text evidence="1">Belongs to the SCO1/2 family.</text>
</comment>
<feature type="binding site" evidence="2">
    <location>
        <position position="81"/>
    </location>
    <ligand>
        <name>Cu cation</name>
        <dbReference type="ChEBI" id="CHEBI:23378"/>
    </ligand>
</feature>
<comment type="caution">
    <text evidence="5">The sequence shown here is derived from an EMBL/GenBank/DDBJ whole genome shotgun (WGS) entry which is preliminary data.</text>
</comment>
<dbReference type="Pfam" id="PF02630">
    <property type="entry name" value="SCO1-SenC"/>
    <property type="match status" value="1"/>
</dbReference>
<dbReference type="InterPro" id="IPR036249">
    <property type="entry name" value="Thioredoxin-like_sf"/>
</dbReference>
<evidence type="ECO:0000256" key="2">
    <source>
        <dbReference type="PIRSR" id="PIRSR603782-1"/>
    </source>
</evidence>
<dbReference type="Gene3D" id="3.40.30.10">
    <property type="entry name" value="Glutaredoxin"/>
    <property type="match status" value="1"/>
</dbReference>
<name>A0A2M9XBM3_9LEPT</name>
<reference evidence="5 6" key="1">
    <citation type="submission" date="2017-07" db="EMBL/GenBank/DDBJ databases">
        <title>Leptospira spp. isolated from tropical soils.</title>
        <authorList>
            <person name="Thibeaux R."/>
            <person name="Iraola G."/>
            <person name="Ferres I."/>
            <person name="Bierque E."/>
            <person name="Girault D."/>
            <person name="Soupe-Gilbert M.-E."/>
            <person name="Picardeau M."/>
            <person name="Goarant C."/>
        </authorList>
    </citation>
    <scope>NUCLEOTIDE SEQUENCE [LARGE SCALE GENOMIC DNA]</scope>
    <source>
        <strain evidence="5 6">MCA1-C-A1</strain>
    </source>
</reference>
<sequence>MNFLKSNYKNIIYSLLILGVGFGVGFYMKKKPSSKFASEAPVAEWKTAILKDTEGKSIRPSELPGNLFVVYFGFSHCPDMCPMALNDIENAFIFLKEDSKTVTPVFITIDPERDTPEVLRKYISHFPGKELVALTGGKDQIGELQKGFGVFSQKTQVPQGNGEYGMDHTLFIYLVDRTGNILRAYPTGIKGEELAKEIRELL</sequence>
<dbReference type="SUPFAM" id="SSF52833">
    <property type="entry name" value="Thioredoxin-like"/>
    <property type="match status" value="1"/>
</dbReference>
<feature type="transmembrane region" description="Helical" evidence="4">
    <location>
        <begin position="12"/>
        <end position="28"/>
    </location>
</feature>
<evidence type="ECO:0000313" key="6">
    <source>
        <dbReference type="Proteomes" id="UP000232196"/>
    </source>
</evidence>
<dbReference type="FunFam" id="3.40.30.10:FF:000013">
    <property type="entry name" value="Blast:Protein SCO1 homolog, mitochondrial"/>
    <property type="match status" value="1"/>
</dbReference>
<dbReference type="PANTHER" id="PTHR12151:SF25">
    <property type="entry name" value="LINALOOL DEHYDRATASE_ISOMERASE DOMAIN-CONTAINING PROTEIN"/>
    <property type="match status" value="1"/>
</dbReference>
<keyword evidence="3" id="KW-1015">Disulfide bond</keyword>
<feature type="disulfide bond" description="Redox-active" evidence="3">
    <location>
        <begin position="77"/>
        <end position="81"/>
    </location>
</feature>
<organism evidence="5 6">
    <name type="scientific">Leptospira hartskeerlii</name>
    <dbReference type="NCBI Taxonomy" id="2023177"/>
    <lineage>
        <taxon>Bacteria</taxon>
        <taxon>Pseudomonadati</taxon>
        <taxon>Spirochaetota</taxon>
        <taxon>Spirochaetia</taxon>
        <taxon>Leptospirales</taxon>
        <taxon>Leptospiraceae</taxon>
        <taxon>Leptospira</taxon>
    </lineage>
</organism>
<dbReference type="RefSeq" id="WP_100707044.1">
    <property type="nucleotide sequence ID" value="NZ_NPDL01000005.1"/>
</dbReference>
<evidence type="ECO:0000313" key="5">
    <source>
        <dbReference type="EMBL" id="PJZ24962.1"/>
    </source>
</evidence>
<keyword evidence="4" id="KW-1133">Transmembrane helix</keyword>
<keyword evidence="2" id="KW-0479">Metal-binding</keyword>
<keyword evidence="4" id="KW-0472">Membrane</keyword>
<dbReference type="EMBL" id="NPDN01000006">
    <property type="protein sequence ID" value="PJZ24962.1"/>
    <property type="molecule type" value="Genomic_DNA"/>
</dbReference>
<feature type="binding site" evidence="2">
    <location>
        <position position="168"/>
    </location>
    <ligand>
        <name>Cu cation</name>
        <dbReference type="ChEBI" id="CHEBI:23378"/>
    </ligand>
</feature>
<keyword evidence="6" id="KW-1185">Reference proteome</keyword>
<feature type="binding site" evidence="2">
    <location>
        <position position="77"/>
    </location>
    <ligand>
        <name>Cu cation</name>
        <dbReference type="ChEBI" id="CHEBI:23378"/>
    </ligand>
</feature>
<keyword evidence="4" id="KW-0812">Transmembrane</keyword>
<keyword evidence="2" id="KW-0186">Copper</keyword>
<dbReference type="CDD" id="cd02968">
    <property type="entry name" value="SCO"/>
    <property type="match status" value="1"/>
</dbReference>